<dbReference type="EMBL" id="CP000673">
    <property type="protein sequence ID" value="EDK33879.1"/>
    <property type="molecule type" value="Genomic_DNA"/>
</dbReference>
<dbReference type="AlphaFoldDB" id="A5MYK3"/>
<keyword evidence="3" id="KW-1185">Reference proteome</keyword>
<dbReference type="Proteomes" id="UP000002411">
    <property type="component" value="Chromosome"/>
</dbReference>
<evidence type="ECO:0000313" key="1">
    <source>
        <dbReference type="EMBL" id="EDK33879.1"/>
    </source>
</evidence>
<name>A5MYK3_CLOK5</name>
<proteinExistence type="predicted"/>
<dbReference type="RefSeq" id="WP_012102234.1">
    <property type="nucleotide sequence ID" value="NC_009706.1"/>
</dbReference>
<dbReference type="EMBL" id="CP000673">
    <property type="protein sequence ID" value="EDK33949.1"/>
    <property type="molecule type" value="Genomic_DNA"/>
</dbReference>
<dbReference type="eggNOG" id="ENOG5032W1Z">
    <property type="taxonomic scope" value="Bacteria"/>
</dbReference>
<dbReference type="STRING" id="431943.CKL_1837"/>
<organism evidence="2 3">
    <name type="scientific">Clostridium kluyveri (strain ATCC 8527 / DSM 555 / NBRC 12016 / NCIMB 10680 / K1)</name>
    <dbReference type="NCBI Taxonomy" id="431943"/>
    <lineage>
        <taxon>Bacteria</taxon>
        <taxon>Bacillati</taxon>
        <taxon>Bacillota</taxon>
        <taxon>Clostridia</taxon>
        <taxon>Eubacteriales</taxon>
        <taxon>Clostridiaceae</taxon>
        <taxon>Clostridium</taxon>
    </lineage>
</organism>
<dbReference type="KEGG" id="ckl:CKL_1937"/>
<dbReference type="KEGG" id="ckl:CKL_1837"/>
<evidence type="ECO:0000313" key="3">
    <source>
        <dbReference type="Proteomes" id="UP000002411"/>
    </source>
</evidence>
<gene>
    <name evidence="1" type="ordered locus">CKL_1837</name>
    <name evidence="2" type="ordered locus">CKL_1937</name>
</gene>
<protein>
    <submittedName>
        <fullName evidence="2">Uncharacterized protein</fullName>
    </submittedName>
</protein>
<accession>A5MYK3</accession>
<sequence length="112" mass="12508">MREMEELASTMKDHTNKSVNNAVSGLGVEFGTMTEAGLKLDNFKHEITDYKVLDYLKLDKDYFTQTDVAGGEYSHSHNVKTPEMLKPLKSGDRVLVAQVGSEFIVIGRVRNA</sequence>
<dbReference type="HOGENOM" id="CLU_161314_0_0_9"/>
<reference evidence="2 3" key="1">
    <citation type="journal article" date="2008" name="Proc. Natl. Acad. Sci. U.S.A.">
        <title>The genome of Clostridium kluyveri, a strict anaerobe with unique metabolic features.</title>
        <authorList>
            <person name="Seedorf H."/>
            <person name="Fricke W.F."/>
            <person name="Veith B."/>
            <person name="Brueggemann H."/>
            <person name="Liesegang H."/>
            <person name="Strittmatter A."/>
            <person name="Miethke M."/>
            <person name="Buckel W."/>
            <person name="Hinderberger J."/>
            <person name="Li F."/>
            <person name="Hagemeier C."/>
            <person name="Thauer R.K."/>
            <person name="Gottschalk G."/>
        </authorList>
    </citation>
    <scope>NUCLEOTIDE SEQUENCE [LARGE SCALE GENOMIC DNA]</scope>
    <source>
        <strain evidence="3">ATCC 8527 / DSM 555 / NCIMB 10680</strain>
        <strain evidence="2">DSM 555</strain>
    </source>
</reference>
<evidence type="ECO:0000313" key="2">
    <source>
        <dbReference type="EMBL" id="EDK33949.1"/>
    </source>
</evidence>